<proteinExistence type="inferred from homology"/>
<dbReference type="Gene3D" id="3.40.50.300">
    <property type="entry name" value="P-loop containing nucleotide triphosphate hydrolases"/>
    <property type="match status" value="2"/>
</dbReference>
<dbReference type="InterPro" id="IPR011709">
    <property type="entry name" value="DEAD-box_helicase_OB_fold"/>
</dbReference>
<evidence type="ECO:0000256" key="2">
    <source>
        <dbReference type="ARBA" id="ARBA00012552"/>
    </source>
</evidence>
<dbReference type="PROSITE" id="PS51192">
    <property type="entry name" value="HELICASE_ATP_BIND_1"/>
    <property type="match status" value="1"/>
</dbReference>
<feature type="region of interest" description="Disordered" evidence="7">
    <location>
        <begin position="504"/>
        <end position="561"/>
    </location>
</feature>
<dbReference type="InterPro" id="IPR011545">
    <property type="entry name" value="DEAD/DEAH_box_helicase_dom"/>
</dbReference>
<evidence type="ECO:0000256" key="1">
    <source>
        <dbReference type="ARBA" id="ARBA00008792"/>
    </source>
</evidence>
<dbReference type="CDD" id="cd17982">
    <property type="entry name" value="DEXHc_DHX37"/>
    <property type="match status" value="1"/>
</dbReference>
<feature type="domain" description="Helicase C-terminal" evidence="9">
    <location>
        <begin position="460"/>
        <end position="718"/>
    </location>
</feature>
<dbReference type="InterPro" id="IPR048333">
    <property type="entry name" value="HA2_WH"/>
</dbReference>
<name>A0A8B8A4F7_CRAVI</name>
<dbReference type="GO" id="GO:0003723">
    <property type="term" value="F:RNA binding"/>
    <property type="evidence" value="ECO:0007669"/>
    <property type="project" value="TreeGrafter"/>
</dbReference>
<evidence type="ECO:0000313" key="11">
    <source>
        <dbReference type="RefSeq" id="XP_022286352.1"/>
    </source>
</evidence>
<feature type="region of interest" description="Disordered" evidence="7">
    <location>
        <begin position="1"/>
        <end position="22"/>
    </location>
</feature>
<dbReference type="RefSeq" id="XP_022286352.1">
    <property type="nucleotide sequence ID" value="XM_022430644.1"/>
</dbReference>
<evidence type="ECO:0000256" key="3">
    <source>
        <dbReference type="ARBA" id="ARBA00022741"/>
    </source>
</evidence>
<dbReference type="InterPro" id="IPR027417">
    <property type="entry name" value="P-loop_NTPase"/>
</dbReference>
<dbReference type="Pfam" id="PF04408">
    <property type="entry name" value="WHD_HA2"/>
    <property type="match status" value="1"/>
</dbReference>
<dbReference type="PANTHER" id="PTHR18934">
    <property type="entry name" value="ATP-DEPENDENT RNA HELICASE"/>
    <property type="match status" value="1"/>
</dbReference>
<evidence type="ECO:0000259" key="9">
    <source>
        <dbReference type="PROSITE" id="PS51194"/>
    </source>
</evidence>
<dbReference type="GO" id="GO:0003724">
    <property type="term" value="F:RNA helicase activity"/>
    <property type="evidence" value="ECO:0007669"/>
    <property type="project" value="UniProtKB-EC"/>
</dbReference>
<dbReference type="InterPro" id="IPR001650">
    <property type="entry name" value="Helicase_C-like"/>
</dbReference>
<dbReference type="SMART" id="SM00490">
    <property type="entry name" value="HELICc"/>
    <property type="match status" value="1"/>
</dbReference>
<dbReference type="PROSITE" id="PS51194">
    <property type="entry name" value="HELICASE_CTER"/>
    <property type="match status" value="1"/>
</dbReference>
<dbReference type="Pfam" id="PF07717">
    <property type="entry name" value="OB_NTP_bind"/>
    <property type="match status" value="1"/>
</dbReference>
<dbReference type="InterPro" id="IPR014001">
    <property type="entry name" value="Helicase_ATP-bd"/>
</dbReference>
<dbReference type="PANTHER" id="PTHR18934:SF99">
    <property type="entry name" value="ATP-DEPENDENT RNA HELICASE DHX37-RELATED"/>
    <property type="match status" value="1"/>
</dbReference>
<dbReference type="Pfam" id="PF00271">
    <property type="entry name" value="Helicase_C"/>
    <property type="match status" value="1"/>
</dbReference>
<keyword evidence="3" id="KW-0547">Nucleotide-binding</keyword>
<keyword evidence="10" id="KW-1185">Reference proteome</keyword>
<protein>
    <recommendedName>
        <fullName evidence="2">RNA helicase</fullName>
        <ecNumber evidence="2">3.6.4.13</ecNumber>
    </recommendedName>
</protein>
<dbReference type="InterPro" id="IPR002464">
    <property type="entry name" value="DNA/RNA_helicase_DEAH_CS"/>
</dbReference>
<dbReference type="PROSITE" id="PS00690">
    <property type="entry name" value="DEAH_ATP_HELICASE"/>
    <property type="match status" value="1"/>
</dbReference>
<feature type="domain" description="Helicase ATP-binding" evidence="8">
    <location>
        <begin position="270"/>
        <end position="437"/>
    </location>
</feature>
<organism evidence="10 11">
    <name type="scientific">Crassostrea virginica</name>
    <name type="common">Eastern oyster</name>
    <dbReference type="NCBI Taxonomy" id="6565"/>
    <lineage>
        <taxon>Eukaryota</taxon>
        <taxon>Metazoa</taxon>
        <taxon>Spiralia</taxon>
        <taxon>Lophotrochozoa</taxon>
        <taxon>Mollusca</taxon>
        <taxon>Bivalvia</taxon>
        <taxon>Autobranchia</taxon>
        <taxon>Pteriomorphia</taxon>
        <taxon>Ostreida</taxon>
        <taxon>Ostreoidea</taxon>
        <taxon>Ostreidae</taxon>
        <taxon>Crassostrea</taxon>
    </lineage>
</organism>
<dbReference type="Pfam" id="PF23362">
    <property type="entry name" value="DHX37_C"/>
    <property type="match status" value="1"/>
</dbReference>
<dbReference type="FunFam" id="3.40.50.300:FF:000895">
    <property type="entry name" value="probable ATP-dependent RNA helicase DHX37"/>
    <property type="match status" value="1"/>
</dbReference>
<dbReference type="SMART" id="SM00487">
    <property type="entry name" value="DEXDc"/>
    <property type="match status" value="1"/>
</dbReference>
<dbReference type="GeneID" id="111099211"/>
<evidence type="ECO:0000256" key="7">
    <source>
        <dbReference type="SAM" id="MobiDB-lite"/>
    </source>
</evidence>
<dbReference type="SMART" id="SM00847">
    <property type="entry name" value="HA2"/>
    <property type="match status" value="1"/>
</dbReference>
<feature type="compositionally biased region" description="Acidic residues" evidence="7">
    <location>
        <begin position="169"/>
        <end position="194"/>
    </location>
</feature>
<dbReference type="KEGG" id="cvn:111099211"/>
<feature type="region of interest" description="Disordered" evidence="7">
    <location>
        <begin position="34"/>
        <end position="71"/>
    </location>
</feature>
<dbReference type="SUPFAM" id="SSF52540">
    <property type="entry name" value="P-loop containing nucleoside triphosphate hydrolases"/>
    <property type="match status" value="1"/>
</dbReference>
<dbReference type="OrthoDB" id="10025033at2759"/>
<reference evidence="11" key="1">
    <citation type="submission" date="2025-08" db="UniProtKB">
        <authorList>
            <consortium name="RefSeq"/>
        </authorList>
    </citation>
    <scope>IDENTIFICATION</scope>
    <source>
        <tissue evidence="11">Whole sample</tissue>
    </source>
</reference>
<dbReference type="InterPro" id="IPR007502">
    <property type="entry name" value="Helicase-assoc_dom"/>
</dbReference>
<dbReference type="Gene3D" id="1.20.120.1080">
    <property type="match status" value="1"/>
</dbReference>
<dbReference type="EC" id="3.6.4.13" evidence="2"/>
<keyword evidence="6" id="KW-0067">ATP-binding</keyword>
<dbReference type="GO" id="GO:0005524">
    <property type="term" value="F:ATP binding"/>
    <property type="evidence" value="ECO:0007669"/>
    <property type="project" value="UniProtKB-KW"/>
</dbReference>
<dbReference type="Proteomes" id="UP000694844">
    <property type="component" value="Chromosome 5"/>
</dbReference>
<comment type="similarity">
    <text evidence="1">Belongs to the DEAD box helicase family. DEAH subfamily.</text>
</comment>
<gene>
    <name evidence="11" type="primary">LOC111099211</name>
</gene>
<dbReference type="GO" id="GO:0000462">
    <property type="term" value="P:maturation of SSU-rRNA from tricistronic rRNA transcript (SSU-rRNA, 5.8S rRNA, LSU-rRNA)"/>
    <property type="evidence" value="ECO:0007669"/>
    <property type="project" value="TreeGrafter"/>
</dbReference>
<evidence type="ECO:0000256" key="6">
    <source>
        <dbReference type="ARBA" id="ARBA00022840"/>
    </source>
</evidence>
<evidence type="ECO:0000256" key="4">
    <source>
        <dbReference type="ARBA" id="ARBA00022801"/>
    </source>
</evidence>
<dbReference type="InterPro" id="IPR056371">
    <property type="entry name" value="DHX37-like_C"/>
</dbReference>
<dbReference type="GO" id="GO:0016787">
    <property type="term" value="F:hydrolase activity"/>
    <property type="evidence" value="ECO:0007669"/>
    <property type="project" value="UniProtKB-KW"/>
</dbReference>
<keyword evidence="5 11" id="KW-0347">Helicase</keyword>
<dbReference type="Pfam" id="PF21010">
    <property type="entry name" value="HA2_C"/>
    <property type="match status" value="1"/>
</dbReference>
<sequence>MGKRKHGFNWKARQQNETKIDRTTEKKIKLELGDKDVSGYDDSNALVLPSEKRSSKPKQGPDAAAVKRLSKKERKRLQKIIEQKEKKNARASLLESLSAVQATTDELKQLSSIAEVQTGKFKRKLLSKTDDGVGPRNAVVGSNRKKHNVDSDLGSGSDSDSSIHTSDMSSDEEEEEEEKTGEIQQDDIENDTGDMGEGKGVKTGKLEVDSGCDEKMSEDLTTKVKDSSVKQTVKKTIEYKPVVNIPVNRKADVQEARLKLPILAEEQIIMETINENNVTIICGETGSGKTTQVPQFLYEAGFAHTGGIIAVTEPRRVAAISMSYRVASEMNLSNQEVSYQIRYEGNVTEKTKIKFMTDGVLLKEVQKDFLLTKYSVVIIDEAHERSVYTDILIGLLSRIVPLRHKKGTPLKLIIMSATLRVEDFTENRRLFKAIPPVVKVDSRQFPVTIHFNKRTPLEGYLNEAYKKVCKIHRMLPSGGILVFVTGQQEVYTLCKKLKNTFPTYSGQKDQSTEKKDQTKKRRKGDKRKDDVLPTINLDNYSVDPIDEEEEREAGNDSDLELLDDMDIEDTVHLSSDEEGQSKQVCTDPLYVLPLFSLLSTEKQAKVFSPPPEGCRLCVVATNVAETSLTIPNIKYVVDTGKVKTKFYDKVTGVSTFKIVWTSKAAANQRAGRAGRVAPGHCYRLYSSAVFNEDFVKFSPAEITRRPVDDLILQMKDMNIEKVINFPYPTPPEIEQIKAAESLLVSLGALAVENVPRPLSRRGKRKPQDSVSRITPLGRAMACFPVSPRYAKMLSLGHQQGLLPYVVAMVAALSVQEVFVEFHKSPTDDKSEFQEKLKYMTQIKRMWAGSNHSLLLGDLMVLLKAVGACEYQGATPEFCEKHGIRYKAMKEIRKLRAQLTNAVNTVIVDANLCVDPKLDPPNDLQAKLLRQIVLAGLADHVAKKCPDPAADADEEAKKLKHAYFCTDLEEPVFIHPLSVLYKQKPEYIVYQYIQETSKVYMKGIIAVEPEWLPIFAPYHCTFSKPLEDPEPSYSRSKGQVMCHMTCTFSRCSWAVPAVELEYPAGLDRYRWFARFLLEGQVVPRLKQYAADLLSTPSTMIKSWAKLQPRTEVLLKALVAKGVDNKQTLLKAWKADPTYLLTEYSQWLPQSKHTDLKDSWPPAT</sequence>
<dbReference type="CDD" id="cd18791">
    <property type="entry name" value="SF2_C_RHA"/>
    <property type="match status" value="1"/>
</dbReference>
<feature type="region of interest" description="Disordered" evidence="7">
    <location>
        <begin position="124"/>
        <end position="206"/>
    </location>
</feature>
<dbReference type="Pfam" id="PF00270">
    <property type="entry name" value="DEAD"/>
    <property type="match status" value="1"/>
</dbReference>
<accession>A0A8B8A4F7</accession>
<feature type="compositionally biased region" description="Basic and acidic residues" evidence="7">
    <location>
        <begin position="196"/>
        <end position="206"/>
    </location>
</feature>
<evidence type="ECO:0000313" key="10">
    <source>
        <dbReference type="Proteomes" id="UP000694844"/>
    </source>
</evidence>
<dbReference type="GO" id="GO:0005730">
    <property type="term" value="C:nucleolus"/>
    <property type="evidence" value="ECO:0007669"/>
    <property type="project" value="TreeGrafter"/>
</dbReference>
<evidence type="ECO:0000256" key="5">
    <source>
        <dbReference type="ARBA" id="ARBA00022806"/>
    </source>
</evidence>
<feature type="compositionally biased region" description="Low complexity" evidence="7">
    <location>
        <begin position="151"/>
        <end position="168"/>
    </location>
</feature>
<feature type="compositionally biased region" description="Acidic residues" evidence="7">
    <location>
        <begin position="544"/>
        <end position="561"/>
    </location>
</feature>
<evidence type="ECO:0000259" key="8">
    <source>
        <dbReference type="PROSITE" id="PS51192"/>
    </source>
</evidence>
<keyword evidence="4" id="KW-0378">Hydrolase</keyword>
<dbReference type="AlphaFoldDB" id="A0A8B8A4F7"/>